<keyword evidence="6" id="KW-0503">Monooxygenase</keyword>
<dbReference type="AlphaFoldDB" id="A0A6L8LNV0"/>
<gene>
    <name evidence="8" type="ORF">GR167_19720</name>
</gene>
<sequence>MSVAEAYDAVREFDPFDLNAPHAIWNSLRAESPVFFHEPTGYCVVTRHADIKAVFDDWQTFSSENAQAPMRPMCDEGKRIMKEGGFTAYSGLSARVPPDHTRIRKIVQGAFGPRRFKSIEPQIEKIVARQLDGIAPKGKADFFRDVAYEVPAFVLFTLMGIPDADVPKVKDWAASRALLTWGDLSDEEQIPHAHKMVEYWAYCRGLVAARKEVPGDDLPSDLVRLQAEGAEITDEEIAGVMYSVLFAGHETTTTLMANAIITLLTHRDAWDAIAADPTLIPKATEEILRYTPSIVAWRRKAKVDTEIGGVKVPEGTDILLIMGSGNRDDAVFAQGESFDIRRDNARNHLSMGYGIHFCLGSQLAKLEFGIMLRQLTERFPDMRLSEGQNITYLHNISFRVPAQVDVEWGAKA</sequence>
<dbReference type="SUPFAM" id="SSF48264">
    <property type="entry name" value="Cytochrome P450"/>
    <property type="match status" value="1"/>
</dbReference>
<evidence type="ECO:0000256" key="6">
    <source>
        <dbReference type="ARBA" id="ARBA00023033"/>
    </source>
</evidence>
<keyword evidence="3" id="KW-0479">Metal-binding</keyword>
<proteinExistence type="inferred from homology"/>
<reference evidence="8 9" key="1">
    <citation type="submission" date="2020-01" db="EMBL/GenBank/DDBJ databases">
        <authorList>
            <person name="Chen S."/>
        </authorList>
    </citation>
    <scope>NUCLEOTIDE SEQUENCE [LARGE SCALE GENOMIC DNA]</scope>
    <source>
        <strain evidence="8 9">GS-10</strain>
    </source>
</reference>
<accession>A0A6L8LNV0</accession>
<name>A0A6L8LNV0_9RHOB</name>
<dbReference type="Proteomes" id="UP000479043">
    <property type="component" value="Unassembled WGS sequence"/>
</dbReference>
<dbReference type="PANTHER" id="PTHR46696">
    <property type="entry name" value="P450, PUTATIVE (EUROFUNG)-RELATED"/>
    <property type="match status" value="1"/>
</dbReference>
<evidence type="ECO:0000256" key="4">
    <source>
        <dbReference type="ARBA" id="ARBA00023002"/>
    </source>
</evidence>
<evidence type="ECO:0000256" key="3">
    <source>
        <dbReference type="ARBA" id="ARBA00022723"/>
    </source>
</evidence>
<dbReference type="InterPro" id="IPR036396">
    <property type="entry name" value="Cyt_P450_sf"/>
</dbReference>
<evidence type="ECO:0000256" key="5">
    <source>
        <dbReference type="ARBA" id="ARBA00023004"/>
    </source>
</evidence>
<comment type="function">
    <text evidence="7">Cytochromes P450 are a group of heme-thiolate monooxygenases. They oxidize a variety of structurally unrelated compounds, including steroids, fatty acids, and xenobiotics.</text>
</comment>
<keyword evidence="9" id="KW-1185">Reference proteome</keyword>
<dbReference type="PRINTS" id="PR00359">
    <property type="entry name" value="BP450"/>
</dbReference>
<evidence type="ECO:0000256" key="1">
    <source>
        <dbReference type="ARBA" id="ARBA00010617"/>
    </source>
</evidence>
<comment type="caution">
    <text evidence="8">The sequence shown here is derived from an EMBL/GenBank/DDBJ whole genome shotgun (WGS) entry which is preliminary data.</text>
</comment>
<dbReference type="Pfam" id="PF00067">
    <property type="entry name" value="p450"/>
    <property type="match status" value="1"/>
</dbReference>
<dbReference type="FunFam" id="1.10.630.10:FF:000018">
    <property type="entry name" value="Cytochrome P450 monooxygenase"/>
    <property type="match status" value="1"/>
</dbReference>
<dbReference type="EMBL" id="WWEN01000012">
    <property type="protein sequence ID" value="MYM57555.1"/>
    <property type="molecule type" value="Genomic_DNA"/>
</dbReference>
<dbReference type="PANTHER" id="PTHR46696:SF6">
    <property type="entry name" value="P450, PUTATIVE (EUROFUNG)-RELATED"/>
    <property type="match status" value="1"/>
</dbReference>
<dbReference type="InterPro" id="IPR001128">
    <property type="entry name" value="Cyt_P450"/>
</dbReference>
<comment type="similarity">
    <text evidence="1">Belongs to the cytochrome P450 family.</text>
</comment>
<dbReference type="CDD" id="cd11078">
    <property type="entry name" value="CYP130-like"/>
    <property type="match status" value="1"/>
</dbReference>
<evidence type="ECO:0000313" key="9">
    <source>
        <dbReference type="Proteomes" id="UP000479043"/>
    </source>
</evidence>
<dbReference type="InterPro" id="IPR002397">
    <property type="entry name" value="Cyt_P450_B"/>
</dbReference>
<dbReference type="GO" id="GO:0005506">
    <property type="term" value="F:iron ion binding"/>
    <property type="evidence" value="ECO:0007669"/>
    <property type="project" value="InterPro"/>
</dbReference>
<evidence type="ECO:0000256" key="2">
    <source>
        <dbReference type="ARBA" id="ARBA00022617"/>
    </source>
</evidence>
<evidence type="ECO:0000313" key="8">
    <source>
        <dbReference type="EMBL" id="MYM57555.1"/>
    </source>
</evidence>
<keyword evidence="2" id="KW-0349">Heme</keyword>
<dbReference type="GO" id="GO:0020037">
    <property type="term" value="F:heme binding"/>
    <property type="evidence" value="ECO:0007669"/>
    <property type="project" value="InterPro"/>
</dbReference>
<keyword evidence="4" id="KW-0560">Oxidoreductase</keyword>
<protein>
    <submittedName>
        <fullName evidence="8">Cytochrome P450</fullName>
    </submittedName>
</protein>
<keyword evidence="5" id="KW-0408">Iron</keyword>
<dbReference type="Gene3D" id="1.10.630.10">
    <property type="entry name" value="Cytochrome P450"/>
    <property type="match status" value="1"/>
</dbReference>
<dbReference type="GO" id="GO:0016705">
    <property type="term" value="F:oxidoreductase activity, acting on paired donors, with incorporation or reduction of molecular oxygen"/>
    <property type="evidence" value="ECO:0007669"/>
    <property type="project" value="InterPro"/>
</dbReference>
<dbReference type="GO" id="GO:0004497">
    <property type="term" value="F:monooxygenase activity"/>
    <property type="evidence" value="ECO:0007669"/>
    <property type="project" value="UniProtKB-KW"/>
</dbReference>
<dbReference type="RefSeq" id="WP_160975457.1">
    <property type="nucleotide sequence ID" value="NZ_WWEN01000012.1"/>
</dbReference>
<organism evidence="8 9">
    <name type="scientific">Thalassovita mangrovi</name>
    <dbReference type="NCBI Taxonomy" id="2692236"/>
    <lineage>
        <taxon>Bacteria</taxon>
        <taxon>Pseudomonadati</taxon>
        <taxon>Pseudomonadota</taxon>
        <taxon>Alphaproteobacteria</taxon>
        <taxon>Rhodobacterales</taxon>
        <taxon>Roseobacteraceae</taxon>
        <taxon>Thalassovita</taxon>
    </lineage>
</organism>
<evidence type="ECO:0000256" key="7">
    <source>
        <dbReference type="ARBA" id="ARBA00043906"/>
    </source>
</evidence>